<sequence>MIVFDGVEKRFGDTVVLSELDFSVAPGEHVTLIGPSGSGKTTILRLLMCLETVTSGTIRVAGQELTGDEKRSREVRRRIGMVFQQFNLFPNMTVRGNLIEAPTRVLGLSKDEANGRAAELLDLVGLGEKIDEHPSRLSGGQQQRVAIARALAMRPDVLLLDEVTSALDPELVAGVLALLRDIGSSTDITILCVTHEMGFARDFSDRVMMFDKGRIVEDGPPSTLFTAPTQPRTQEFLKAVLNR</sequence>
<protein>
    <submittedName>
        <fullName evidence="8">Amino acid ABC transporter ATP-binding protein</fullName>
    </submittedName>
</protein>
<evidence type="ECO:0000256" key="5">
    <source>
        <dbReference type="ARBA" id="ARBA00022970"/>
    </source>
</evidence>
<feature type="domain" description="ABC transporter" evidence="7">
    <location>
        <begin position="2"/>
        <end position="237"/>
    </location>
</feature>
<evidence type="ECO:0000256" key="3">
    <source>
        <dbReference type="ARBA" id="ARBA00022448"/>
    </source>
</evidence>
<dbReference type="PROSITE" id="PS50893">
    <property type="entry name" value="ABC_TRANSPORTER_2"/>
    <property type="match status" value="1"/>
</dbReference>
<evidence type="ECO:0000259" key="7">
    <source>
        <dbReference type="PROSITE" id="PS50893"/>
    </source>
</evidence>
<keyword evidence="9" id="KW-1185">Reference proteome</keyword>
<gene>
    <name evidence="8" type="ORF">I4I82_07915</name>
</gene>
<reference evidence="8 9" key="1">
    <citation type="submission" date="2020-11" db="EMBL/GenBank/DDBJ databases">
        <title>Pseudonocardia abyssalis sp. nov. and Pseudonocardia oceani sp. nov., description and phylogenomic analysis of two novel actinomycetes isolated from the deep Southern Ocean.</title>
        <authorList>
            <person name="Parra J."/>
        </authorList>
    </citation>
    <scope>NUCLEOTIDE SEQUENCE [LARGE SCALE GENOMIC DNA]</scope>
    <source>
        <strain evidence="9">KRD185</strain>
    </source>
</reference>
<evidence type="ECO:0000256" key="1">
    <source>
        <dbReference type="ARBA" id="ARBA00004202"/>
    </source>
</evidence>
<keyword evidence="8" id="KW-0547">Nucleotide-binding</keyword>
<dbReference type="InterPro" id="IPR017871">
    <property type="entry name" value="ABC_transporter-like_CS"/>
</dbReference>
<dbReference type="InterPro" id="IPR030679">
    <property type="entry name" value="ABC_ATPase_HisP-typ"/>
</dbReference>
<comment type="subcellular location">
    <subcellularLocation>
        <location evidence="1">Cell membrane</location>
        <topology evidence="1">Peripheral membrane protein</topology>
    </subcellularLocation>
</comment>
<keyword evidence="3" id="KW-0813">Transport</keyword>
<dbReference type="Proteomes" id="UP000694300">
    <property type="component" value="Unassembled WGS sequence"/>
</dbReference>
<keyword evidence="6" id="KW-0472">Membrane</keyword>
<keyword evidence="8" id="KW-0067">ATP-binding</keyword>
<dbReference type="InterPro" id="IPR003439">
    <property type="entry name" value="ABC_transporter-like_ATP-bd"/>
</dbReference>
<evidence type="ECO:0000256" key="2">
    <source>
        <dbReference type="ARBA" id="ARBA00005417"/>
    </source>
</evidence>
<dbReference type="SMART" id="SM00382">
    <property type="entry name" value="AAA"/>
    <property type="match status" value="1"/>
</dbReference>
<dbReference type="PANTHER" id="PTHR43166">
    <property type="entry name" value="AMINO ACID IMPORT ATP-BINDING PROTEIN"/>
    <property type="match status" value="1"/>
</dbReference>
<dbReference type="PIRSF" id="PIRSF039085">
    <property type="entry name" value="ABC_ATPase_HisP"/>
    <property type="match status" value="1"/>
</dbReference>
<evidence type="ECO:0000313" key="8">
    <source>
        <dbReference type="EMBL" id="MBW0127608.1"/>
    </source>
</evidence>
<name>A0ABS6U5V5_9PSEU</name>
<keyword evidence="4" id="KW-1003">Cell membrane</keyword>
<comment type="caution">
    <text evidence="8">The sequence shown here is derived from an EMBL/GenBank/DDBJ whole genome shotgun (WGS) entry which is preliminary data.</text>
</comment>
<evidence type="ECO:0000256" key="6">
    <source>
        <dbReference type="ARBA" id="ARBA00023136"/>
    </source>
</evidence>
<accession>A0ABS6U5V5</accession>
<comment type="similarity">
    <text evidence="2">Belongs to the ABC transporter superfamily.</text>
</comment>
<dbReference type="RefSeq" id="WP_218589788.1">
    <property type="nucleotide sequence ID" value="NZ_JADQDE010000002.1"/>
</dbReference>
<dbReference type="EMBL" id="JADQDF010000001">
    <property type="protein sequence ID" value="MBW0127608.1"/>
    <property type="molecule type" value="Genomic_DNA"/>
</dbReference>
<dbReference type="Pfam" id="PF00005">
    <property type="entry name" value="ABC_tran"/>
    <property type="match status" value="1"/>
</dbReference>
<keyword evidence="5" id="KW-0029">Amino-acid transport</keyword>
<dbReference type="GO" id="GO:0005524">
    <property type="term" value="F:ATP binding"/>
    <property type="evidence" value="ECO:0007669"/>
    <property type="project" value="UniProtKB-KW"/>
</dbReference>
<dbReference type="InterPro" id="IPR003593">
    <property type="entry name" value="AAA+_ATPase"/>
</dbReference>
<dbReference type="PROSITE" id="PS00211">
    <property type="entry name" value="ABC_TRANSPORTER_1"/>
    <property type="match status" value="1"/>
</dbReference>
<organism evidence="8 9">
    <name type="scientific">Pseudonocardia oceani</name>
    <dbReference type="NCBI Taxonomy" id="2792013"/>
    <lineage>
        <taxon>Bacteria</taxon>
        <taxon>Bacillati</taxon>
        <taxon>Actinomycetota</taxon>
        <taxon>Actinomycetes</taxon>
        <taxon>Pseudonocardiales</taxon>
        <taxon>Pseudonocardiaceae</taxon>
        <taxon>Pseudonocardia</taxon>
    </lineage>
</organism>
<evidence type="ECO:0000256" key="4">
    <source>
        <dbReference type="ARBA" id="ARBA00022475"/>
    </source>
</evidence>
<dbReference type="PANTHER" id="PTHR43166:SF9">
    <property type="entry name" value="GLUTAMATE_ASPARTATE IMPORT ATP-BINDING PROTEIN GLTL"/>
    <property type="match status" value="1"/>
</dbReference>
<evidence type="ECO:0000313" key="9">
    <source>
        <dbReference type="Proteomes" id="UP000694300"/>
    </source>
</evidence>
<dbReference type="InterPro" id="IPR050086">
    <property type="entry name" value="MetN_ABC_transporter-like"/>
</dbReference>
<proteinExistence type="inferred from homology"/>